<dbReference type="FunFam" id="1.10.10.60:FF:000061">
    <property type="entry name" value="Trihelix transcription factor GT-2"/>
    <property type="match status" value="1"/>
</dbReference>
<feature type="compositionally biased region" description="Low complexity" evidence="7">
    <location>
        <begin position="16"/>
        <end position="26"/>
    </location>
</feature>
<feature type="compositionally biased region" description="Low complexity" evidence="7">
    <location>
        <begin position="751"/>
        <end position="760"/>
    </location>
</feature>
<evidence type="ECO:0000256" key="7">
    <source>
        <dbReference type="SAM" id="MobiDB-lite"/>
    </source>
</evidence>
<evidence type="ECO:0000313" key="9">
    <source>
        <dbReference type="EMBL" id="KAK1653729.1"/>
    </source>
</evidence>
<dbReference type="InterPro" id="IPR044822">
    <property type="entry name" value="Myb_DNA-bind_4"/>
</dbReference>
<feature type="compositionally biased region" description="Pro residues" evidence="7">
    <location>
        <begin position="399"/>
        <end position="410"/>
    </location>
</feature>
<evidence type="ECO:0000313" key="10">
    <source>
        <dbReference type="Proteomes" id="UP001231189"/>
    </source>
</evidence>
<evidence type="ECO:0000256" key="1">
    <source>
        <dbReference type="ARBA" id="ARBA00004123"/>
    </source>
</evidence>
<feature type="compositionally biased region" description="Low complexity" evidence="7">
    <location>
        <begin position="411"/>
        <end position="456"/>
    </location>
</feature>
<organism evidence="9 10">
    <name type="scientific">Lolium multiflorum</name>
    <name type="common">Italian ryegrass</name>
    <name type="synonym">Lolium perenne subsp. multiflorum</name>
    <dbReference type="NCBI Taxonomy" id="4521"/>
    <lineage>
        <taxon>Eukaryota</taxon>
        <taxon>Viridiplantae</taxon>
        <taxon>Streptophyta</taxon>
        <taxon>Embryophyta</taxon>
        <taxon>Tracheophyta</taxon>
        <taxon>Spermatophyta</taxon>
        <taxon>Magnoliopsida</taxon>
        <taxon>Liliopsida</taxon>
        <taxon>Poales</taxon>
        <taxon>Poaceae</taxon>
        <taxon>BOP clade</taxon>
        <taxon>Pooideae</taxon>
        <taxon>Poodae</taxon>
        <taxon>Poeae</taxon>
        <taxon>Poeae Chloroplast Group 2 (Poeae type)</taxon>
        <taxon>Loliodinae</taxon>
        <taxon>Loliinae</taxon>
        <taxon>Lolium</taxon>
    </lineage>
</organism>
<dbReference type="Proteomes" id="UP001231189">
    <property type="component" value="Unassembled WGS sequence"/>
</dbReference>
<proteinExistence type="predicted"/>
<keyword evidence="4" id="KW-0238">DNA-binding</keyword>
<evidence type="ECO:0000256" key="2">
    <source>
        <dbReference type="ARBA" id="ARBA00022737"/>
    </source>
</evidence>
<feature type="compositionally biased region" description="Pro residues" evidence="7">
    <location>
        <begin position="215"/>
        <end position="228"/>
    </location>
</feature>
<dbReference type="GO" id="GO:0006355">
    <property type="term" value="P:regulation of DNA-templated transcription"/>
    <property type="evidence" value="ECO:0007669"/>
    <property type="project" value="UniProtKB-ARBA"/>
</dbReference>
<keyword evidence="3" id="KW-0805">Transcription regulation</keyword>
<keyword evidence="6" id="KW-0539">Nucleus</keyword>
<feature type="region of interest" description="Disordered" evidence="7">
    <location>
        <begin position="362"/>
        <end position="456"/>
    </location>
</feature>
<name>A0AAD8SL24_LOLMU</name>
<dbReference type="AlphaFoldDB" id="A0AAD8SL24"/>
<feature type="region of interest" description="Disordered" evidence="7">
    <location>
        <begin position="247"/>
        <end position="278"/>
    </location>
</feature>
<feature type="compositionally biased region" description="Pro residues" evidence="7">
    <location>
        <begin position="366"/>
        <end position="376"/>
    </location>
</feature>
<evidence type="ECO:0000259" key="8">
    <source>
        <dbReference type="PROSITE" id="PS50090"/>
    </source>
</evidence>
<sequence>MQQPADMPQFSPAGWRGPAGAPSPISSRPPAPTHAPGQQQQQQQQQMDELGAAVSGSGSGSIDGHEGGVAGGEEGERGGSSSAGNRWPRQETLALLKIRSEMDAAFREAALKGPLWEEVSRKLAELGYSRSAKKCREKFENVDKYYRRTKDGRTGRGDGKTYRFFTELEALHGGAASSPRPPTPVAAIAPPAITAPGSAVGAYSGVPSSAAPRVPAQPSPPAPLLAPQPPKPMFTEAAACVMTTVGDESFSDSDGEDSDETADGGKRKRRGGSGFGHGGKAMRFFEGLMQQVMERQEAMQHRLLEAIERRDQDRMIREEAWRRQEVARLAREQDALAQERAVAASRDAAVVSFIQRITGQMIGPGQAPPSSYPAPPTAITAIKPPPLQPTPVASAAPAQAPPTPRPPVQPQPNVTPMKTQPQTPQPHAHAMPPTTEPQQQPQPQLQLQTPQTAQTQISKEIVVHSSEAPVDMAGSGFGGASPSRWPKAEVHALIQLRTEMETRYQDTAPKGPLWEDISVGMRRLGYNRSSKRCKEKWENINKYFKKVKESSKKRPEDSKTCPYFHQLDALYRTKALASSSSGALHAPAPSPRAEAAAVTTVLAPVPLSSQTPPAPQHVEHTGKTFTNGNGNGCASNGAGMQVKTSNGAGIGARLLTSIEGAGHGGNNGTVTNKPEPKQQEGITKETTTITEQPAIAMNHNYGGAGNDRRDVYDMDSDSMDDDEDDFDDEDDEDDVGGGRGMPVQYDTHFLQRQQQQQQNHNHGHNVVRPNAANGGGNPPTGNAAPAAAATSGAPFLAMVQ</sequence>
<reference evidence="9" key="1">
    <citation type="submission" date="2023-07" db="EMBL/GenBank/DDBJ databases">
        <title>A chromosome-level genome assembly of Lolium multiflorum.</title>
        <authorList>
            <person name="Chen Y."/>
            <person name="Copetti D."/>
            <person name="Kolliker R."/>
            <person name="Studer B."/>
        </authorList>
    </citation>
    <scope>NUCLEOTIDE SEQUENCE</scope>
    <source>
        <strain evidence="9">02402/16</strain>
        <tissue evidence="9">Leaf</tissue>
    </source>
</reference>
<dbReference type="PANTHER" id="PTHR21654:SF65">
    <property type="entry name" value="MYB-LIKE DOMAIN-CONTAINING PROTEIN"/>
    <property type="match status" value="1"/>
</dbReference>
<dbReference type="PANTHER" id="PTHR21654">
    <property type="entry name" value="FI21293P1"/>
    <property type="match status" value="1"/>
</dbReference>
<dbReference type="EMBL" id="JAUUTY010000004">
    <property type="protein sequence ID" value="KAK1653729.1"/>
    <property type="molecule type" value="Genomic_DNA"/>
</dbReference>
<feature type="compositionally biased region" description="Gly residues" evidence="7">
    <location>
        <begin position="57"/>
        <end position="72"/>
    </location>
</feature>
<feature type="compositionally biased region" description="Low complexity" evidence="7">
    <location>
        <begin position="779"/>
        <end position="794"/>
    </location>
</feature>
<accession>A0AAD8SL24</accession>
<feature type="compositionally biased region" description="Acidic residues" evidence="7">
    <location>
        <begin position="713"/>
        <end position="735"/>
    </location>
</feature>
<gene>
    <name evidence="9" type="ORF">QYE76_071534</name>
</gene>
<dbReference type="FunFam" id="1.10.10.60:FF:000092">
    <property type="entry name" value="Trihelix transcription factor GT-2"/>
    <property type="match status" value="1"/>
</dbReference>
<feature type="region of interest" description="Disordered" evidence="7">
    <location>
        <begin position="203"/>
        <end position="228"/>
    </location>
</feature>
<evidence type="ECO:0000256" key="4">
    <source>
        <dbReference type="ARBA" id="ARBA00023125"/>
    </source>
</evidence>
<comment type="subcellular location">
    <subcellularLocation>
        <location evidence="1">Nucleus</location>
    </subcellularLocation>
</comment>
<dbReference type="PRINTS" id="PR01217">
    <property type="entry name" value="PRICHEXTENSN"/>
</dbReference>
<evidence type="ECO:0000256" key="5">
    <source>
        <dbReference type="ARBA" id="ARBA00023163"/>
    </source>
</evidence>
<feature type="region of interest" description="Disordered" evidence="7">
    <location>
        <begin position="662"/>
        <end position="800"/>
    </location>
</feature>
<feature type="compositionally biased region" description="Low complexity" evidence="7">
    <location>
        <begin position="679"/>
        <end position="692"/>
    </location>
</feature>
<dbReference type="SMART" id="SM00717">
    <property type="entry name" value="SANT"/>
    <property type="match status" value="2"/>
</dbReference>
<feature type="region of interest" description="Disordered" evidence="7">
    <location>
        <begin position="1"/>
        <end position="88"/>
    </location>
</feature>
<feature type="compositionally biased region" description="Acidic residues" evidence="7">
    <location>
        <begin position="249"/>
        <end position="262"/>
    </location>
</feature>
<dbReference type="Pfam" id="PF13837">
    <property type="entry name" value="Myb_DNA-bind_4"/>
    <property type="match status" value="2"/>
</dbReference>
<dbReference type="GO" id="GO:0005634">
    <property type="term" value="C:nucleus"/>
    <property type="evidence" value="ECO:0007669"/>
    <property type="project" value="UniProtKB-SubCell"/>
</dbReference>
<dbReference type="Gene3D" id="1.10.10.60">
    <property type="entry name" value="Homeodomain-like"/>
    <property type="match status" value="2"/>
</dbReference>
<protein>
    <recommendedName>
        <fullName evidence="8">Myb-like domain-containing protein</fullName>
    </recommendedName>
</protein>
<evidence type="ECO:0000256" key="6">
    <source>
        <dbReference type="ARBA" id="ARBA00023242"/>
    </source>
</evidence>
<keyword evidence="10" id="KW-1185">Reference proteome</keyword>
<feature type="domain" description="Myb-like" evidence="8">
    <location>
        <begin position="79"/>
        <end position="143"/>
    </location>
</feature>
<dbReference type="PROSITE" id="PS50090">
    <property type="entry name" value="MYB_LIKE"/>
    <property type="match status" value="2"/>
</dbReference>
<dbReference type="CDD" id="cd12203">
    <property type="entry name" value="GT1"/>
    <property type="match status" value="2"/>
</dbReference>
<feature type="domain" description="Myb-like" evidence="8">
    <location>
        <begin position="483"/>
        <end position="541"/>
    </location>
</feature>
<keyword evidence="5" id="KW-0804">Transcription</keyword>
<keyword evidence="2" id="KW-0677">Repeat</keyword>
<dbReference type="GO" id="GO:0003677">
    <property type="term" value="F:DNA binding"/>
    <property type="evidence" value="ECO:0007669"/>
    <property type="project" value="UniProtKB-KW"/>
</dbReference>
<evidence type="ECO:0000256" key="3">
    <source>
        <dbReference type="ARBA" id="ARBA00023015"/>
    </source>
</evidence>
<dbReference type="InterPro" id="IPR001005">
    <property type="entry name" value="SANT/Myb"/>
</dbReference>
<comment type="caution">
    <text evidence="9">The sequence shown here is derived from an EMBL/GenBank/DDBJ whole genome shotgun (WGS) entry which is preliminary data.</text>
</comment>